<dbReference type="InterPro" id="IPR029044">
    <property type="entry name" value="Nucleotide-diphossugar_trans"/>
</dbReference>
<dbReference type="Gene3D" id="3.90.550.10">
    <property type="entry name" value="Spore Coat Polysaccharide Biosynthesis Protein SpsA, Chain A"/>
    <property type="match status" value="1"/>
</dbReference>
<dbReference type="AlphaFoldDB" id="A0A1S7LJM2"/>
<evidence type="ECO:0000256" key="5">
    <source>
        <dbReference type="ARBA" id="ARBA00023136"/>
    </source>
</evidence>
<protein>
    <submittedName>
        <fullName evidence="8">Putative GT2</fullName>
    </submittedName>
</protein>
<keyword evidence="2" id="KW-1003">Cell membrane</keyword>
<gene>
    <name evidence="8" type="ORF">MAGMO_2893</name>
</gene>
<evidence type="ECO:0000259" key="7">
    <source>
        <dbReference type="Pfam" id="PF00535"/>
    </source>
</evidence>
<name>A0A1S7LJM2_MAGMO</name>
<evidence type="ECO:0000256" key="4">
    <source>
        <dbReference type="ARBA" id="ARBA00022679"/>
    </source>
</evidence>
<dbReference type="PANTHER" id="PTHR43646">
    <property type="entry name" value="GLYCOSYLTRANSFERASE"/>
    <property type="match status" value="1"/>
</dbReference>
<dbReference type="GO" id="GO:0005886">
    <property type="term" value="C:plasma membrane"/>
    <property type="evidence" value="ECO:0007669"/>
    <property type="project" value="UniProtKB-SubCell"/>
</dbReference>
<feature type="compositionally biased region" description="Basic and acidic residues" evidence="6">
    <location>
        <begin position="44"/>
        <end position="55"/>
    </location>
</feature>
<feature type="region of interest" description="Disordered" evidence="6">
    <location>
        <begin position="44"/>
        <end position="69"/>
    </location>
</feature>
<evidence type="ECO:0000256" key="3">
    <source>
        <dbReference type="ARBA" id="ARBA00022676"/>
    </source>
</evidence>
<keyword evidence="5" id="KW-0472">Membrane</keyword>
<keyword evidence="4" id="KW-0808">Transferase</keyword>
<dbReference type="PANTHER" id="PTHR43646:SF2">
    <property type="entry name" value="GLYCOSYLTRANSFERASE 2-LIKE DOMAIN-CONTAINING PROTEIN"/>
    <property type="match status" value="1"/>
</dbReference>
<reference evidence="8" key="1">
    <citation type="submission" date="2015-04" db="EMBL/GenBank/DDBJ databases">
        <authorList>
            <person name="Syromyatnikov M.Y."/>
            <person name="Popov V.N."/>
        </authorList>
    </citation>
    <scope>NUCLEOTIDE SEQUENCE</scope>
    <source>
        <strain evidence="8">MO-1</strain>
    </source>
</reference>
<proteinExistence type="predicted"/>
<dbReference type="GO" id="GO:0016757">
    <property type="term" value="F:glycosyltransferase activity"/>
    <property type="evidence" value="ECO:0007669"/>
    <property type="project" value="UniProtKB-KW"/>
</dbReference>
<feature type="domain" description="Glycosyltransferase 2-like" evidence="7">
    <location>
        <begin position="8"/>
        <end position="96"/>
    </location>
</feature>
<dbReference type="CDD" id="cd02522">
    <property type="entry name" value="GT_2_like_a"/>
    <property type="match status" value="1"/>
</dbReference>
<dbReference type="EMBL" id="LO017727">
    <property type="protein sequence ID" value="CRH07040.1"/>
    <property type="molecule type" value="Genomic_DNA"/>
</dbReference>
<evidence type="ECO:0000256" key="1">
    <source>
        <dbReference type="ARBA" id="ARBA00004236"/>
    </source>
</evidence>
<evidence type="ECO:0000313" key="8">
    <source>
        <dbReference type="EMBL" id="CRH07040.1"/>
    </source>
</evidence>
<dbReference type="NCBIfam" id="TIGR04283">
    <property type="entry name" value="glyco_like_mftF"/>
    <property type="match status" value="1"/>
</dbReference>
<dbReference type="Pfam" id="PF00535">
    <property type="entry name" value="Glycos_transf_2"/>
    <property type="match status" value="1"/>
</dbReference>
<dbReference type="SUPFAM" id="SSF53448">
    <property type="entry name" value="Nucleotide-diphospho-sugar transferases"/>
    <property type="match status" value="1"/>
</dbReference>
<sequence length="343" mass="39461">MSDLALAVIIPVLNEAEALPELLADLCAQREVMLEVMICDGGSRDGTRELAEKTPHTLVSSPPGRGRQMNAGVQRSRARWLLFLHADSRLTDPHQLVDALQMIQSIHRHEPRVAGHFPIQFSDVDAQTRTRLALQQAKSHLNRQQVIHGDQGLLIHRDFLNKLGGFDELMPFLEDQRLSELIFANGRWLTLPGQLSTSARRFAQEGVTQRHLLNIIIMAAFTLQLEHFFTQAKALYQQQADTEKLQLSPFIILFKQSVEQSGSWWQLGRYLGQNLWQLALAIDVHRGGTEPPYGVLARFDRWFTPWLDRPPLQPFWTATAWFATQSLHHYFRWKERPHEPPRR</sequence>
<dbReference type="InterPro" id="IPR026461">
    <property type="entry name" value="Trfase_2_rSAM/seldom_assoc"/>
</dbReference>
<evidence type="ECO:0000256" key="6">
    <source>
        <dbReference type="SAM" id="MobiDB-lite"/>
    </source>
</evidence>
<accession>A0A1S7LJM2</accession>
<dbReference type="InterPro" id="IPR001173">
    <property type="entry name" value="Glyco_trans_2-like"/>
</dbReference>
<organism evidence="8">
    <name type="scientific">Magnetococcus massalia (strain MO-1)</name>
    <dbReference type="NCBI Taxonomy" id="451514"/>
    <lineage>
        <taxon>Bacteria</taxon>
        <taxon>Pseudomonadati</taxon>
        <taxon>Pseudomonadota</taxon>
        <taxon>Magnetococcia</taxon>
        <taxon>Magnetococcales</taxon>
        <taxon>Magnetococcaceae</taxon>
        <taxon>Magnetococcus</taxon>
    </lineage>
</organism>
<evidence type="ECO:0000256" key="2">
    <source>
        <dbReference type="ARBA" id="ARBA00022475"/>
    </source>
</evidence>
<comment type="subcellular location">
    <subcellularLocation>
        <location evidence="1">Cell membrane</location>
    </subcellularLocation>
</comment>
<keyword evidence="3" id="KW-0328">Glycosyltransferase</keyword>